<evidence type="ECO:0000313" key="7">
    <source>
        <dbReference type="Proteomes" id="UP000677616"/>
    </source>
</evidence>
<dbReference type="InterPro" id="IPR000914">
    <property type="entry name" value="SBP_5_dom"/>
</dbReference>
<sequence>MKKQFALAGISFLSLAVLVACQTKQGGTEEASQSFASEVTHDGTPIDGGQLNYAVVASAPTTGILIDELVVNVADANFSDMVDISMFGYDENRELDDSGLAKAEFDVDKRTVTVSLTGKDYKWSDGQPFTIDDYIFTIEQMASPDYAGVRFDSTYTNIEGMDEFIAGTASNISGIEKVDDYTVVLTMKEMTPSMLYAGGAVPAMVMPKHIYKDIAVKDWENSEYSRTAKTVGMGPYKIKEIVSGESITYVPNEYYYKGQVKLDSLKMDVVSPDTIVAEMKAGHYDIADMPIDQLDAYKDLSNITLLGSLQGTYNYVSFNLGHYDAETGKNVMNQDAKMNNVKLRQAIGYALDNAMAGEKLYNGLYHPTNSLIISFFGKLNDKEMEGYTYNPEKAKQLLDEAGYKDIDGDGLREDPDGNSFTISLAAQKSTETQETLVQQYISWWKEIGLNVELFTGRTIEFNTFYDQVEANDAGIDMYMAAWSTGLDPNPTALWGPEAMFNYSRFVSDENTELLDAISSVESFDEKVNFENYKAWQQYAFEQAFAIPTFERESITAVNKRVKYYDTYIGSATKRSAELIELTAEEGIAAK</sequence>
<evidence type="ECO:0000256" key="1">
    <source>
        <dbReference type="ARBA" id="ARBA00005695"/>
    </source>
</evidence>
<organism evidence="6 7">
    <name type="scientific">Streptococcus oriscaviae</name>
    <dbReference type="NCBI Taxonomy" id="2781599"/>
    <lineage>
        <taxon>Bacteria</taxon>
        <taxon>Bacillati</taxon>
        <taxon>Bacillota</taxon>
        <taxon>Bacilli</taxon>
        <taxon>Lactobacillales</taxon>
        <taxon>Streptococcaceae</taxon>
        <taxon>Streptococcus</taxon>
    </lineage>
</organism>
<dbReference type="EMBL" id="CP073084">
    <property type="protein sequence ID" value="QUE55368.1"/>
    <property type="molecule type" value="Genomic_DNA"/>
</dbReference>
<keyword evidence="3 4" id="KW-0732">Signal</keyword>
<keyword evidence="7" id="KW-1185">Reference proteome</keyword>
<dbReference type="Gene3D" id="3.40.190.10">
    <property type="entry name" value="Periplasmic binding protein-like II"/>
    <property type="match status" value="1"/>
</dbReference>
<dbReference type="PANTHER" id="PTHR30290:SF9">
    <property type="entry name" value="OLIGOPEPTIDE-BINDING PROTEIN APPA"/>
    <property type="match status" value="1"/>
</dbReference>
<evidence type="ECO:0000313" key="6">
    <source>
        <dbReference type="EMBL" id="QUE55368.1"/>
    </source>
</evidence>
<proteinExistence type="inferred from homology"/>
<reference evidence="6 7" key="1">
    <citation type="submission" date="2021-04" db="EMBL/GenBank/DDBJ databases">
        <title>Complete genome sequence of a novel Streptococcus species.</title>
        <authorList>
            <person name="Teng J.L.L."/>
        </authorList>
    </citation>
    <scope>NUCLEOTIDE SEQUENCE [LARGE SCALE GENOMIC DNA]</scope>
    <source>
        <strain evidence="6 7">HKU75</strain>
    </source>
</reference>
<dbReference type="InterPro" id="IPR039424">
    <property type="entry name" value="SBP_5"/>
</dbReference>
<evidence type="ECO:0000259" key="5">
    <source>
        <dbReference type="Pfam" id="PF00496"/>
    </source>
</evidence>
<dbReference type="PANTHER" id="PTHR30290">
    <property type="entry name" value="PERIPLASMIC BINDING COMPONENT OF ABC TRANSPORTER"/>
    <property type="match status" value="1"/>
</dbReference>
<dbReference type="Pfam" id="PF00496">
    <property type="entry name" value="SBP_bac_5"/>
    <property type="match status" value="1"/>
</dbReference>
<keyword evidence="2" id="KW-0813">Transport</keyword>
<protein>
    <submittedName>
        <fullName evidence="6">Oligopeptide ABC transporter substrate-binding protein</fullName>
    </submittedName>
</protein>
<comment type="similarity">
    <text evidence="1">Belongs to the bacterial solute-binding protein 5 family.</text>
</comment>
<dbReference type="PIRSF" id="PIRSF002741">
    <property type="entry name" value="MppA"/>
    <property type="match status" value="1"/>
</dbReference>
<evidence type="ECO:0000256" key="3">
    <source>
        <dbReference type="ARBA" id="ARBA00022729"/>
    </source>
</evidence>
<dbReference type="SUPFAM" id="SSF53850">
    <property type="entry name" value="Periplasmic binding protein-like II"/>
    <property type="match status" value="1"/>
</dbReference>
<dbReference type="InterPro" id="IPR030678">
    <property type="entry name" value="Peptide/Ni-bd"/>
</dbReference>
<dbReference type="Proteomes" id="UP000677616">
    <property type="component" value="Chromosome"/>
</dbReference>
<accession>A0ABX7YPG2</accession>
<feature type="domain" description="Solute-binding protein family 5" evidence="5">
    <location>
        <begin position="99"/>
        <end position="494"/>
    </location>
</feature>
<dbReference type="Gene3D" id="3.10.105.10">
    <property type="entry name" value="Dipeptide-binding Protein, Domain 3"/>
    <property type="match status" value="1"/>
</dbReference>
<name>A0ABX7YPG2_9STRE</name>
<feature type="chain" id="PRO_5045659328" evidence="4">
    <location>
        <begin position="20"/>
        <end position="590"/>
    </location>
</feature>
<evidence type="ECO:0000256" key="2">
    <source>
        <dbReference type="ARBA" id="ARBA00022448"/>
    </source>
</evidence>
<feature type="signal peptide" evidence="4">
    <location>
        <begin position="1"/>
        <end position="19"/>
    </location>
</feature>
<dbReference type="CDD" id="cd08510">
    <property type="entry name" value="PBP2_Lactococcal_OppA_like"/>
    <property type="match status" value="1"/>
</dbReference>
<dbReference type="PROSITE" id="PS51257">
    <property type="entry name" value="PROKAR_LIPOPROTEIN"/>
    <property type="match status" value="1"/>
</dbReference>
<evidence type="ECO:0000256" key="4">
    <source>
        <dbReference type="SAM" id="SignalP"/>
    </source>
</evidence>
<gene>
    <name evidence="6" type="ORF">INT76_04250</name>
</gene>